<geneLocation type="plasmid" evidence="7">
    <name>pf1</name>
</geneLocation>
<dbReference type="Proteomes" id="UP000280708">
    <property type="component" value="Plasmid pF1"/>
</dbReference>
<dbReference type="InterPro" id="IPR016166">
    <property type="entry name" value="FAD-bd_PCMH"/>
</dbReference>
<protein>
    <submittedName>
        <fullName evidence="6">FAD-binding oxidoreductase</fullName>
    </submittedName>
</protein>
<dbReference type="PROSITE" id="PS51387">
    <property type="entry name" value="FAD_PCMH"/>
    <property type="match status" value="1"/>
</dbReference>
<dbReference type="EMBL" id="CP033227">
    <property type="protein sequence ID" value="AYO75890.1"/>
    <property type="molecule type" value="Genomic_DNA"/>
</dbReference>
<dbReference type="Gene3D" id="3.40.462.10">
    <property type="entry name" value="FAD-linked oxidases, C-terminal domain"/>
    <property type="match status" value="1"/>
</dbReference>
<accession>A0A3G2UL50</accession>
<evidence type="ECO:0000313" key="7">
    <source>
        <dbReference type="Proteomes" id="UP000280708"/>
    </source>
</evidence>
<gene>
    <name evidence="6" type="ORF">EBF16_01210</name>
</gene>
<keyword evidence="4" id="KW-0560">Oxidoreductase</keyword>
<dbReference type="InterPro" id="IPR016169">
    <property type="entry name" value="FAD-bd_PCMH_sub2"/>
</dbReference>
<evidence type="ECO:0000256" key="2">
    <source>
        <dbReference type="ARBA" id="ARBA00022630"/>
    </source>
</evidence>
<dbReference type="InterPro" id="IPR036318">
    <property type="entry name" value="FAD-bd_PCMH-like_sf"/>
</dbReference>
<dbReference type="Gene3D" id="3.30.43.10">
    <property type="entry name" value="Uridine Diphospho-n-acetylenolpyruvylglucosamine Reductase, domain 2"/>
    <property type="match status" value="1"/>
</dbReference>
<dbReference type="GO" id="GO:0008720">
    <property type="term" value="F:D-lactate dehydrogenase (NAD+) activity"/>
    <property type="evidence" value="ECO:0007669"/>
    <property type="project" value="TreeGrafter"/>
</dbReference>
<proteinExistence type="predicted"/>
<reference evidence="6 7" key="1">
    <citation type="submission" date="2018-10" db="EMBL/GenBank/DDBJ databases">
        <title>Characterization and genome analysis of a novel bacterium Sphingobium yanoikuyae SJTF8 capable of degrading PAHs.</title>
        <authorList>
            <person name="Yin C."/>
            <person name="Xiong W."/>
            <person name="Liang R."/>
        </authorList>
    </citation>
    <scope>NUCLEOTIDE SEQUENCE [LARGE SCALE GENOMIC DNA]</scope>
    <source>
        <strain evidence="6 7">SJTF8</strain>
        <plasmid evidence="7">pf1</plasmid>
    </source>
</reference>
<dbReference type="InterPro" id="IPR006094">
    <property type="entry name" value="Oxid_FAD_bind_N"/>
</dbReference>
<dbReference type="SUPFAM" id="SSF56176">
    <property type="entry name" value="FAD-binding/transporter-associated domain-like"/>
    <property type="match status" value="1"/>
</dbReference>
<dbReference type="Gene3D" id="3.30.465.10">
    <property type="match status" value="1"/>
</dbReference>
<evidence type="ECO:0000256" key="3">
    <source>
        <dbReference type="ARBA" id="ARBA00022827"/>
    </source>
</evidence>
<comment type="cofactor">
    <cofactor evidence="1">
        <name>FAD</name>
        <dbReference type="ChEBI" id="CHEBI:57692"/>
    </cofactor>
</comment>
<dbReference type="GO" id="GO:1903457">
    <property type="term" value="P:lactate catabolic process"/>
    <property type="evidence" value="ECO:0007669"/>
    <property type="project" value="TreeGrafter"/>
</dbReference>
<evidence type="ECO:0000256" key="4">
    <source>
        <dbReference type="ARBA" id="ARBA00023002"/>
    </source>
</evidence>
<evidence type="ECO:0000259" key="5">
    <source>
        <dbReference type="PROSITE" id="PS51387"/>
    </source>
</evidence>
<dbReference type="GO" id="GO:0004458">
    <property type="term" value="F:D-lactate dehydrogenase (cytochrome) activity"/>
    <property type="evidence" value="ECO:0007669"/>
    <property type="project" value="TreeGrafter"/>
</dbReference>
<organism evidence="6 7">
    <name type="scientific">Sphingobium yanoikuyae</name>
    <name type="common">Sphingomonas yanoikuyae</name>
    <dbReference type="NCBI Taxonomy" id="13690"/>
    <lineage>
        <taxon>Bacteria</taxon>
        <taxon>Pseudomonadati</taxon>
        <taxon>Pseudomonadota</taxon>
        <taxon>Alphaproteobacteria</taxon>
        <taxon>Sphingomonadales</taxon>
        <taxon>Sphingomonadaceae</taxon>
        <taxon>Sphingobium</taxon>
    </lineage>
</organism>
<dbReference type="InterPro" id="IPR016167">
    <property type="entry name" value="FAD-bd_PCMH_sub1"/>
</dbReference>
<dbReference type="Pfam" id="PF02913">
    <property type="entry name" value="FAD-oxidase_C"/>
    <property type="match status" value="1"/>
</dbReference>
<dbReference type="RefSeq" id="WP_122129193.1">
    <property type="nucleotide sequence ID" value="NZ_CP033227.1"/>
</dbReference>
<dbReference type="InterPro" id="IPR016171">
    <property type="entry name" value="Vanillyl_alc_oxidase_C-sub2"/>
</dbReference>
<dbReference type="Gene3D" id="1.10.45.10">
    <property type="entry name" value="Vanillyl-alcohol Oxidase, Chain A, domain 4"/>
    <property type="match status" value="1"/>
</dbReference>
<evidence type="ECO:0000256" key="1">
    <source>
        <dbReference type="ARBA" id="ARBA00001974"/>
    </source>
</evidence>
<dbReference type="Pfam" id="PF01565">
    <property type="entry name" value="FAD_binding_4"/>
    <property type="match status" value="1"/>
</dbReference>
<name>A0A3G2UL50_SPHYA</name>
<sequence length="522" mass="57937">MARILPLSVAERDFDLALREWRSVVGPANVVDSSPGLDGYRDAYSPLEDNAPQASAAVLPNSVEQVQEVMRIASRYGVPVWPISTGRNLAYGGAAPRMSGTVMLDLKRMNRILEVNDKYCYALVEPGVTYFDLYRHIQEKKLPLWLSVPAPGWGSVLGNALERGLGYTPYGDHFGMQCGMEVVLANGDLLRTGMGAMDRSESWQLFKYGFGPYFDGLFTQSNYGVVTKMGMWLMPAPQDFLSCSIYFENEEDLEQIVEVMRPLKIALAIPNAATIYSAVVKAASLSVRADFYKGEGAMPPDALRKMISELGIGFWNLSFALYGPTQIVEGQWAMLQQAFGQIKGARFQAKRLGDDLTYRDLLQAGVPNMGEFNTLNWVPNSVHMDFSPISALDGAEAVKQYKMISARANQYGFDYFGAFIAGWREMHHIFALGFNKDSQDEKARARKLFAELIDTAAAEGYGEYRTHLAFMDRVAGTYGFNDHAALRFSETIKNAIDPKGIIAPGKQGIWPQRFASERGKLG</sequence>
<feature type="domain" description="FAD-binding PCMH-type" evidence="5">
    <location>
        <begin position="50"/>
        <end position="236"/>
    </location>
</feature>
<keyword evidence="2" id="KW-0285">Flavoprotein</keyword>
<keyword evidence="3" id="KW-0274">FAD</keyword>
<dbReference type="InterPro" id="IPR016170">
    <property type="entry name" value="Cytok_DH_C_sf"/>
</dbReference>
<dbReference type="PANTHER" id="PTHR11748:SF114">
    <property type="entry name" value="ARYL-ALCOHOL OXIDASE VANILLYL-ALCOHOL OXIDASE (AFU_ORTHOLOGUE AFUA_3G09500)-RELATED"/>
    <property type="match status" value="1"/>
</dbReference>
<keyword evidence="6" id="KW-0614">Plasmid</keyword>
<dbReference type="InterPro" id="IPR004113">
    <property type="entry name" value="FAD-bd_oxidored_4_C"/>
</dbReference>
<dbReference type="InterPro" id="IPR016164">
    <property type="entry name" value="FAD-linked_Oxase-like_C"/>
</dbReference>
<dbReference type="AlphaFoldDB" id="A0A3G2UL50"/>
<dbReference type="PANTHER" id="PTHR11748">
    <property type="entry name" value="D-LACTATE DEHYDROGENASE"/>
    <property type="match status" value="1"/>
</dbReference>
<dbReference type="SUPFAM" id="SSF55103">
    <property type="entry name" value="FAD-linked oxidases, C-terminal domain"/>
    <property type="match status" value="1"/>
</dbReference>
<evidence type="ECO:0000313" key="6">
    <source>
        <dbReference type="EMBL" id="AYO75890.1"/>
    </source>
</evidence>
<dbReference type="GO" id="GO:0071949">
    <property type="term" value="F:FAD binding"/>
    <property type="evidence" value="ECO:0007669"/>
    <property type="project" value="InterPro"/>
</dbReference>